<protein>
    <submittedName>
        <fullName evidence="1">Uncharacterized protein</fullName>
    </submittedName>
</protein>
<dbReference type="Proteomes" id="UP001178662">
    <property type="component" value="Chromosome"/>
</dbReference>
<proteinExistence type="predicted"/>
<evidence type="ECO:0000313" key="2">
    <source>
        <dbReference type="Proteomes" id="UP001178662"/>
    </source>
</evidence>
<dbReference type="EMBL" id="CP119317">
    <property type="protein sequence ID" value="WEK54052.1"/>
    <property type="molecule type" value="Genomic_DNA"/>
</dbReference>
<keyword evidence="2" id="KW-1185">Reference proteome</keyword>
<evidence type="ECO:0000313" key="1">
    <source>
        <dbReference type="EMBL" id="WEK54052.1"/>
    </source>
</evidence>
<dbReference type="AlphaFoldDB" id="A0AA95JCL3"/>
<accession>A0AA95JCL3</accession>
<reference evidence="1" key="1">
    <citation type="submission" date="2023-03" db="EMBL/GenBank/DDBJ databases">
        <title>Andean soil-derived lignocellulolytic bacterial consortium as a source of novel taxa and putative plastic-active enzymes.</title>
        <authorList>
            <person name="Diaz-Garcia L."/>
            <person name="Chuvochina M."/>
            <person name="Feuerriegel G."/>
            <person name="Bunk B."/>
            <person name="Sproer C."/>
            <person name="Streit W.R."/>
            <person name="Rodriguez L.M."/>
            <person name="Overmann J."/>
            <person name="Jimenez D.J."/>
        </authorList>
    </citation>
    <scope>NUCLEOTIDE SEQUENCE</scope>
    <source>
        <strain evidence="1">MAG 2441</strain>
    </source>
</reference>
<name>A0AA95JCL3_9BACL</name>
<organism evidence="1 2">
    <name type="scientific">Candidatus Cohnella colombiensis</name>
    <dbReference type="NCBI Taxonomy" id="3121368"/>
    <lineage>
        <taxon>Bacteria</taxon>
        <taxon>Bacillati</taxon>
        <taxon>Bacillota</taxon>
        <taxon>Bacilli</taxon>
        <taxon>Bacillales</taxon>
        <taxon>Paenibacillaceae</taxon>
        <taxon>Cohnella</taxon>
    </lineage>
</organism>
<gene>
    <name evidence="1" type="ORF">P0Y55_16045</name>
</gene>
<sequence>MMIDMSNFIVMLIFVASSLLLGRRFYTIQLKNETERLARDLKLPIQQLSYSLEQISYFVSLPSSIPTIKNAKPEDVIIKLDYKSTLFPRLSGIKIMIFEDSIPIVLAYLSVQNFRIPELDHWLRQGKINESDYLKISAMKIMDPDTLKEIAAEVYKQIQLGRRRRTVS</sequence>